<keyword evidence="1" id="KW-1133">Transmembrane helix</keyword>
<dbReference type="Proteomes" id="UP000601435">
    <property type="component" value="Unassembled WGS sequence"/>
</dbReference>
<comment type="caution">
    <text evidence="2">The sequence shown here is derived from an EMBL/GenBank/DDBJ whole genome shotgun (WGS) entry which is preliminary data.</text>
</comment>
<evidence type="ECO:0000313" key="3">
    <source>
        <dbReference type="Proteomes" id="UP000601435"/>
    </source>
</evidence>
<feature type="transmembrane region" description="Helical" evidence="1">
    <location>
        <begin position="12"/>
        <end position="30"/>
    </location>
</feature>
<sequence length="299" mass="32144">MSTTSKEFSGFAFLVAVVLALFSGAAFWACRPAMPTDLRAKSLGQLVAAQAPALLQLFQLWAVLGKNLVRRVPEVSVAVGDTSDSLLSYMEVLQLTGAEVQNAFALQCVFDAPTVRMAFGLATPLVPLFVVAACMCLELFSHGLGISMSSKALTILFVGGASGAAQLLECQRLDGEGNAIPADLAFRPLFPHMKCNADDESAWVDWVGWVSVFAYVIVVPCLMALLFVKQRAVMRKAKTFFISGFTEAEGKVRLKIRMGSDEMAFEDDVLKKRLVAAAAAHVAVHIRGGALVELHKDSV</sequence>
<gene>
    <name evidence="2" type="primary">inlA</name>
    <name evidence="2" type="ORF">SNEC2469_LOCUS23447</name>
</gene>
<dbReference type="AlphaFoldDB" id="A0A812YU60"/>
<proteinExistence type="predicted"/>
<keyword evidence="3" id="KW-1185">Reference proteome</keyword>
<keyword evidence="1" id="KW-0472">Membrane</keyword>
<accession>A0A812YU60</accession>
<dbReference type="EMBL" id="CAJNJA010043740">
    <property type="protein sequence ID" value="CAE7796433.1"/>
    <property type="molecule type" value="Genomic_DNA"/>
</dbReference>
<feature type="non-terminal residue" evidence="2">
    <location>
        <position position="299"/>
    </location>
</feature>
<dbReference type="OrthoDB" id="415395at2759"/>
<protein>
    <submittedName>
        <fullName evidence="2">InlA protein</fullName>
    </submittedName>
</protein>
<reference evidence="2" key="1">
    <citation type="submission" date="2021-02" db="EMBL/GenBank/DDBJ databases">
        <authorList>
            <person name="Dougan E. K."/>
            <person name="Rhodes N."/>
            <person name="Thang M."/>
            <person name="Chan C."/>
        </authorList>
    </citation>
    <scope>NUCLEOTIDE SEQUENCE</scope>
</reference>
<feature type="transmembrane region" description="Helical" evidence="1">
    <location>
        <begin position="206"/>
        <end position="228"/>
    </location>
</feature>
<name>A0A812YU60_9DINO</name>
<keyword evidence="1" id="KW-0812">Transmembrane</keyword>
<evidence type="ECO:0000256" key="1">
    <source>
        <dbReference type="SAM" id="Phobius"/>
    </source>
</evidence>
<feature type="transmembrane region" description="Helical" evidence="1">
    <location>
        <begin position="119"/>
        <end position="140"/>
    </location>
</feature>
<organism evidence="2 3">
    <name type="scientific">Symbiodinium necroappetens</name>
    <dbReference type="NCBI Taxonomy" id="1628268"/>
    <lineage>
        <taxon>Eukaryota</taxon>
        <taxon>Sar</taxon>
        <taxon>Alveolata</taxon>
        <taxon>Dinophyceae</taxon>
        <taxon>Suessiales</taxon>
        <taxon>Symbiodiniaceae</taxon>
        <taxon>Symbiodinium</taxon>
    </lineage>
</organism>
<evidence type="ECO:0000313" key="2">
    <source>
        <dbReference type="EMBL" id="CAE7796433.1"/>
    </source>
</evidence>